<dbReference type="InterPro" id="IPR051012">
    <property type="entry name" value="CellSynth/LPSAsmb/PSIAsmb"/>
</dbReference>
<dbReference type="InterPro" id="IPR011990">
    <property type="entry name" value="TPR-like_helical_dom_sf"/>
</dbReference>
<dbReference type="PROSITE" id="PS50005">
    <property type="entry name" value="TPR"/>
    <property type="match status" value="4"/>
</dbReference>
<dbReference type="PANTHER" id="PTHR45586">
    <property type="entry name" value="TPR REPEAT-CONTAINING PROTEIN PA4667"/>
    <property type="match status" value="1"/>
</dbReference>
<dbReference type="AlphaFoldDB" id="A0AA41UKQ0"/>
<protein>
    <submittedName>
        <fullName evidence="4">Tetratricopeptide repeat protein</fullName>
    </submittedName>
</protein>
<dbReference type="SMART" id="SM00028">
    <property type="entry name" value="TPR"/>
    <property type="match status" value="5"/>
</dbReference>
<reference evidence="4" key="1">
    <citation type="submission" date="2022-04" db="EMBL/GenBank/DDBJ databases">
        <title>Desulfatitalea alkaliphila sp. nov., a novel anaerobic sulfate-reducing bacterium isolated from terrestrial mud volcano, Taman Peninsula, Russia.</title>
        <authorList>
            <person name="Khomyakova M.A."/>
            <person name="Merkel A.Y."/>
            <person name="Slobodkin A.I."/>
        </authorList>
    </citation>
    <scope>NUCLEOTIDE SEQUENCE</scope>
    <source>
        <strain evidence="4">M08but</strain>
    </source>
</reference>
<gene>
    <name evidence="4" type="ORF">MRX98_13825</name>
</gene>
<dbReference type="SUPFAM" id="SSF48452">
    <property type="entry name" value="TPR-like"/>
    <property type="match status" value="1"/>
</dbReference>
<feature type="repeat" description="TPR" evidence="3">
    <location>
        <begin position="167"/>
        <end position="200"/>
    </location>
</feature>
<evidence type="ECO:0000256" key="2">
    <source>
        <dbReference type="ARBA" id="ARBA00022803"/>
    </source>
</evidence>
<name>A0AA41UKQ0_9BACT</name>
<evidence type="ECO:0000256" key="1">
    <source>
        <dbReference type="ARBA" id="ARBA00022737"/>
    </source>
</evidence>
<feature type="repeat" description="TPR" evidence="3">
    <location>
        <begin position="66"/>
        <end position="99"/>
    </location>
</feature>
<proteinExistence type="predicted"/>
<feature type="repeat" description="TPR" evidence="3">
    <location>
        <begin position="133"/>
        <end position="166"/>
    </location>
</feature>
<dbReference type="Proteomes" id="UP001165427">
    <property type="component" value="Unassembled WGS sequence"/>
</dbReference>
<dbReference type="InterPro" id="IPR019734">
    <property type="entry name" value="TPR_rpt"/>
</dbReference>
<sequence>MMYIDNINMWGEALFSALADQSHQLTTLSQQALGAGIDKYQNKDFKGAAKEFKRAIGLDPNSEYSVDATKYLAMSYQKLEQTDKAIDTYKEGLKIHRDRDDLQVALGNIYYAEERIGEAIEAYEAAVRIYDDPNNRFALGQAYLKADRQSDAADQFKRVIKMDSRSPNGYFGLGQALGAQKQYAEAITQFERAIQRNREFNAAYVEIGYLHADNGDMRQAEEIKSFLERKDRGLAETLGNYINKMTKPKMMFAYSNSSFPYYMQPKTKVAGMNEYLASADSSHTFNMIFQFSKEMDRTSVENVVNWSIERSSGNGPGRDYNNGLRLPETEVNPPAMPLTVIYNEQEQTATVRFTIRQNATGDGTLDPSRLVFAFKGVDADGNAMNPKFDQYMGFSGAF</sequence>
<dbReference type="Gene3D" id="1.25.40.10">
    <property type="entry name" value="Tetratricopeptide repeat domain"/>
    <property type="match status" value="2"/>
</dbReference>
<dbReference type="Pfam" id="PF13432">
    <property type="entry name" value="TPR_16"/>
    <property type="match status" value="2"/>
</dbReference>
<evidence type="ECO:0000313" key="4">
    <source>
        <dbReference type="EMBL" id="MCJ8501657.1"/>
    </source>
</evidence>
<dbReference type="EMBL" id="JALJRB010000016">
    <property type="protein sequence ID" value="MCJ8501657.1"/>
    <property type="molecule type" value="Genomic_DNA"/>
</dbReference>
<evidence type="ECO:0000256" key="3">
    <source>
        <dbReference type="PROSITE-ProRule" id="PRU00339"/>
    </source>
</evidence>
<dbReference type="PANTHER" id="PTHR45586:SF1">
    <property type="entry name" value="LIPOPOLYSACCHARIDE ASSEMBLY PROTEIN B"/>
    <property type="match status" value="1"/>
</dbReference>
<evidence type="ECO:0000313" key="5">
    <source>
        <dbReference type="Proteomes" id="UP001165427"/>
    </source>
</evidence>
<accession>A0AA41UKQ0</accession>
<keyword evidence="1" id="KW-0677">Repeat</keyword>
<dbReference type="RefSeq" id="WP_246910136.1">
    <property type="nucleotide sequence ID" value="NZ_JALJRB010000016.1"/>
</dbReference>
<keyword evidence="5" id="KW-1185">Reference proteome</keyword>
<keyword evidence="2 3" id="KW-0802">TPR repeat</keyword>
<organism evidence="4 5">
    <name type="scientific">Desulfatitalea alkaliphila</name>
    <dbReference type="NCBI Taxonomy" id="2929485"/>
    <lineage>
        <taxon>Bacteria</taxon>
        <taxon>Pseudomonadati</taxon>
        <taxon>Thermodesulfobacteriota</taxon>
        <taxon>Desulfobacteria</taxon>
        <taxon>Desulfobacterales</taxon>
        <taxon>Desulfosarcinaceae</taxon>
        <taxon>Desulfatitalea</taxon>
    </lineage>
</organism>
<feature type="repeat" description="TPR" evidence="3">
    <location>
        <begin position="29"/>
        <end position="62"/>
    </location>
</feature>
<comment type="caution">
    <text evidence="4">The sequence shown here is derived from an EMBL/GenBank/DDBJ whole genome shotgun (WGS) entry which is preliminary data.</text>
</comment>